<dbReference type="KEGG" id="ala:BFG52_04485"/>
<dbReference type="Gene3D" id="3.30.160.60">
    <property type="entry name" value="Classic Zinc Finger"/>
    <property type="match status" value="1"/>
</dbReference>
<evidence type="ECO:0000256" key="4">
    <source>
        <dbReference type="ARBA" id="ARBA00023136"/>
    </source>
</evidence>
<organism evidence="8 9">
    <name type="scientific">Acinetobacter larvae</name>
    <dbReference type="NCBI Taxonomy" id="1789224"/>
    <lineage>
        <taxon>Bacteria</taxon>
        <taxon>Pseudomonadati</taxon>
        <taxon>Pseudomonadota</taxon>
        <taxon>Gammaproteobacteria</taxon>
        <taxon>Moraxellales</taxon>
        <taxon>Moraxellaceae</taxon>
        <taxon>Acinetobacter</taxon>
    </lineage>
</organism>
<dbReference type="GO" id="GO:0005886">
    <property type="term" value="C:plasma membrane"/>
    <property type="evidence" value="ECO:0007669"/>
    <property type="project" value="UniProtKB-SubCell"/>
</dbReference>
<keyword evidence="1 7" id="KW-1003">Cell membrane</keyword>
<dbReference type="HAMAP" id="MF_02065">
    <property type="entry name" value="MltG"/>
    <property type="match status" value="1"/>
</dbReference>
<feature type="site" description="Important for catalytic activity" evidence="7">
    <location>
        <position position="229"/>
    </location>
</feature>
<gene>
    <name evidence="7" type="primary">mltG</name>
    <name evidence="8" type="ORF">BFG52_04485</name>
</gene>
<dbReference type="EMBL" id="CP016895">
    <property type="protein sequence ID" value="AOA57689.1"/>
    <property type="molecule type" value="Genomic_DNA"/>
</dbReference>
<protein>
    <recommendedName>
        <fullName evidence="7">Endolytic murein transglycosylase</fullName>
        <ecNumber evidence="7">4.2.2.29</ecNumber>
    </recommendedName>
    <alternativeName>
        <fullName evidence="7">Peptidoglycan lytic transglycosylase</fullName>
    </alternativeName>
    <alternativeName>
        <fullName evidence="7">Peptidoglycan polymerization terminase</fullName>
    </alternativeName>
</protein>
<dbReference type="GO" id="GO:0071555">
    <property type="term" value="P:cell wall organization"/>
    <property type="evidence" value="ECO:0007669"/>
    <property type="project" value="UniProtKB-KW"/>
</dbReference>
<dbReference type="FunFam" id="3.30.160.60:FF:000242">
    <property type="entry name" value="Endolytic murein transglycosylase"/>
    <property type="match status" value="1"/>
</dbReference>
<dbReference type="NCBIfam" id="TIGR00247">
    <property type="entry name" value="endolytic transglycosylase MltG"/>
    <property type="match status" value="1"/>
</dbReference>
<dbReference type="AlphaFoldDB" id="A0A1B2LXS4"/>
<evidence type="ECO:0000256" key="1">
    <source>
        <dbReference type="ARBA" id="ARBA00022475"/>
    </source>
</evidence>
<comment type="similarity">
    <text evidence="7">Belongs to the transglycosylase MltG family.</text>
</comment>
<evidence type="ECO:0000256" key="5">
    <source>
        <dbReference type="ARBA" id="ARBA00023239"/>
    </source>
</evidence>
<proteinExistence type="inferred from homology"/>
<evidence type="ECO:0000256" key="6">
    <source>
        <dbReference type="ARBA" id="ARBA00023316"/>
    </source>
</evidence>
<dbReference type="STRING" id="1789224.BFG52_04485"/>
<keyword evidence="3 7" id="KW-1133">Transmembrane helix</keyword>
<dbReference type="CDD" id="cd08010">
    <property type="entry name" value="MltG_like"/>
    <property type="match status" value="1"/>
</dbReference>
<dbReference type="Proteomes" id="UP000093391">
    <property type="component" value="Chromosome"/>
</dbReference>
<keyword evidence="5 7" id="KW-0456">Lyase</keyword>
<evidence type="ECO:0000313" key="9">
    <source>
        <dbReference type="Proteomes" id="UP000093391"/>
    </source>
</evidence>
<evidence type="ECO:0000256" key="2">
    <source>
        <dbReference type="ARBA" id="ARBA00022692"/>
    </source>
</evidence>
<comment type="catalytic activity">
    <reaction evidence="7">
        <text>a peptidoglycan chain = a peptidoglycan chain with N-acetyl-1,6-anhydromuramyl-[peptide] at the reducing end + a peptidoglycan chain with N-acetylglucosamine at the non-reducing end.</text>
        <dbReference type="EC" id="4.2.2.29"/>
    </reaction>
</comment>
<accession>A0A1B2LXS4</accession>
<comment type="function">
    <text evidence="7">Functions as a peptidoglycan terminase that cleaves nascent peptidoglycan strands endolytically to terminate their elongation.</text>
</comment>
<dbReference type="EC" id="4.2.2.29" evidence="7"/>
<dbReference type="GO" id="GO:0009252">
    <property type="term" value="P:peptidoglycan biosynthetic process"/>
    <property type="evidence" value="ECO:0007669"/>
    <property type="project" value="UniProtKB-UniRule"/>
</dbReference>
<feature type="transmembrane region" description="Helical" evidence="7">
    <location>
        <begin position="21"/>
        <end position="41"/>
    </location>
</feature>
<dbReference type="OrthoDB" id="9814591at2"/>
<dbReference type="RefSeq" id="WP_067553092.1">
    <property type="nucleotide sequence ID" value="NZ_CP016895.1"/>
</dbReference>
<evidence type="ECO:0000256" key="7">
    <source>
        <dbReference type="HAMAP-Rule" id="MF_02065"/>
    </source>
</evidence>
<keyword evidence="7" id="KW-0997">Cell inner membrane</keyword>
<keyword evidence="2 7" id="KW-0812">Transmembrane</keyword>
<dbReference type="Pfam" id="PF02618">
    <property type="entry name" value="YceG"/>
    <property type="match status" value="1"/>
</dbReference>
<dbReference type="PANTHER" id="PTHR30518">
    <property type="entry name" value="ENDOLYTIC MUREIN TRANSGLYCOSYLASE"/>
    <property type="match status" value="1"/>
</dbReference>
<dbReference type="Gene3D" id="3.30.1490.480">
    <property type="entry name" value="Endolytic murein transglycosylase"/>
    <property type="match status" value="1"/>
</dbReference>
<name>A0A1B2LXS4_9GAMM</name>
<keyword evidence="6 7" id="KW-0961">Cell wall biogenesis/degradation</keyword>
<dbReference type="PANTHER" id="PTHR30518:SF2">
    <property type="entry name" value="ENDOLYTIC MUREIN TRANSGLYCOSYLASE"/>
    <property type="match status" value="1"/>
</dbReference>
<reference evidence="8 9" key="1">
    <citation type="submission" date="2016-08" db="EMBL/GenBank/DDBJ databases">
        <authorList>
            <person name="Seilhamer J.J."/>
        </authorList>
    </citation>
    <scope>NUCLEOTIDE SEQUENCE [LARGE SCALE GENOMIC DNA]</scope>
    <source>
        <strain evidence="8 9">BRTC-1</strain>
    </source>
</reference>
<sequence>MAQSKLKKQPNQVKSKAWITRSAVFIVLVVLLVIVVLRLSLFQVYPVHGTKESLVIRSGDNYSAFIDRLAAENKVKFPMILKLYRKLFIHESMKAGVYEVPKGMTIQQLLELLSNAENAYMTRLLIIEGTTTKQLLQSLQKDPNIVKTLDYKNHASIIKALGVPYSHLEGIFAPNTYFYDKGSSDLEILKDLYQRQMKILDEAWQKRAADLPYKNKYEALIMASIIEKETSLDRELNKVSGVFVRRLKLNMRLQTDPTVIYGMGERYQGKITRQDLRTATPYNTYTIHGLPPSPIALAGKKAIEAAMHPDQSQNLYFVATGNGGHTFSRNLDDHNRAVQTYIQVMRAKKQE</sequence>
<keyword evidence="9" id="KW-1185">Reference proteome</keyword>
<keyword evidence="4 7" id="KW-0472">Membrane</keyword>
<evidence type="ECO:0000313" key="8">
    <source>
        <dbReference type="EMBL" id="AOA57689.1"/>
    </source>
</evidence>
<evidence type="ECO:0000256" key="3">
    <source>
        <dbReference type="ARBA" id="ARBA00022989"/>
    </source>
</evidence>
<dbReference type="InterPro" id="IPR003770">
    <property type="entry name" value="MLTG-like"/>
</dbReference>
<dbReference type="GO" id="GO:0008932">
    <property type="term" value="F:lytic endotransglycosylase activity"/>
    <property type="evidence" value="ECO:0007669"/>
    <property type="project" value="UniProtKB-UniRule"/>
</dbReference>
<comment type="subcellular location">
    <subcellularLocation>
        <location evidence="7">Cell inner membrane</location>
        <topology evidence="7">Single-pass membrane protein</topology>
    </subcellularLocation>
</comment>